<keyword evidence="2" id="KW-1185">Reference proteome</keyword>
<gene>
    <name evidence="1" type="ORF">DSO57_1005218</name>
</gene>
<evidence type="ECO:0000313" key="2">
    <source>
        <dbReference type="Proteomes" id="UP001165960"/>
    </source>
</evidence>
<reference evidence="1" key="1">
    <citation type="submission" date="2022-04" db="EMBL/GenBank/DDBJ databases">
        <title>Genome of the entomopathogenic fungus Entomophthora muscae.</title>
        <authorList>
            <person name="Elya C."/>
            <person name="Lovett B.R."/>
            <person name="Lee E."/>
            <person name="Macias A.M."/>
            <person name="Hajek A.E."/>
            <person name="De Bivort B.L."/>
            <person name="Kasson M.T."/>
            <person name="De Fine Licht H.H."/>
            <person name="Stajich J.E."/>
        </authorList>
    </citation>
    <scope>NUCLEOTIDE SEQUENCE</scope>
    <source>
        <strain evidence="1">Berkeley</strain>
    </source>
</reference>
<protein>
    <submittedName>
        <fullName evidence="1">Uncharacterized protein</fullName>
    </submittedName>
</protein>
<comment type="caution">
    <text evidence="1">The sequence shown here is derived from an EMBL/GenBank/DDBJ whole genome shotgun (WGS) entry which is preliminary data.</text>
</comment>
<dbReference type="Proteomes" id="UP001165960">
    <property type="component" value="Unassembled WGS sequence"/>
</dbReference>
<proteinExistence type="predicted"/>
<organism evidence="1 2">
    <name type="scientific">Entomophthora muscae</name>
    <dbReference type="NCBI Taxonomy" id="34485"/>
    <lineage>
        <taxon>Eukaryota</taxon>
        <taxon>Fungi</taxon>
        <taxon>Fungi incertae sedis</taxon>
        <taxon>Zoopagomycota</taxon>
        <taxon>Entomophthoromycotina</taxon>
        <taxon>Entomophthoromycetes</taxon>
        <taxon>Entomophthorales</taxon>
        <taxon>Entomophthoraceae</taxon>
        <taxon>Entomophthora</taxon>
    </lineage>
</organism>
<accession>A0ACC2T896</accession>
<name>A0ACC2T896_9FUNG</name>
<sequence>MEPMKDYDISSQFQATANEYANLVLKRTGEILSARFKDEIHLADFGCSHGKNSLTSMHAALDGIHDPSKESRIEITMHFNDLPSNDFSGLVKSLEDPTGISSHPAFRSIPPIALVSPKSFYSRCLPKNSLHLGFSFFSLHWLPCPRPPHNSIVTQSDSISEAEAAYMDQHAHSSLVDFLSHRSAELVVGGRLVLTTPRQSDMLNSIDLLWKAYLTKCNLQHETFSLVIPAYHRNTAQLHAAIKACPLLRPILVKSISNETAKFDTTTLRGATFNLLLKATIASMHFPTSQAAHSFVENFYTFIEHRWPKFTMPIHLLVLEKLDQNIFPFTTPTFLHPTPIQLDVQ</sequence>
<evidence type="ECO:0000313" key="1">
    <source>
        <dbReference type="EMBL" id="KAJ9070691.1"/>
    </source>
</evidence>
<dbReference type="EMBL" id="QTSX02003564">
    <property type="protein sequence ID" value="KAJ9070691.1"/>
    <property type="molecule type" value="Genomic_DNA"/>
</dbReference>